<proteinExistence type="predicted"/>
<feature type="transmembrane region" description="Helical" evidence="1">
    <location>
        <begin position="29"/>
        <end position="47"/>
    </location>
</feature>
<feature type="transmembrane region" description="Helical" evidence="1">
    <location>
        <begin position="83"/>
        <end position="105"/>
    </location>
</feature>
<dbReference type="STRING" id="216463.VC81_04235"/>
<evidence type="ECO:0000313" key="3">
    <source>
        <dbReference type="Proteomes" id="UP000033491"/>
    </source>
</evidence>
<feature type="transmembrane region" description="Helical" evidence="1">
    <location>
        <begin position="469"/>
        <end position="487"/>
    </location>
</feature>
<feature type="transmembrane region" description="Helical" evidence="1">
    <location>
        <begin position="428"/>
        <end position="448"/>
    </location>
</feature>
<feature type="transmembrane region" description="Helical" evidence="1">
    <location>
        <begin position="164"/>
        <end position="185"/>
    </location>
</feature>
<feature type="transmembrane region" description="Helical" evidence="1">
    <location>
        <begin position="191"/>
        <end position="209"/>
    </location>
</feature>
<evidence type="ECO:0000313" key="2">
    <source>
        <dbReference type="EMBL" id="KJW13219.1"/>
    </source>
</evidence>
<keyword evidence="1" id="KW-0812">Transmembrane</keyword>
<feature type="transmembrane region" description="Helical" evidence="1">
    <location>
        <begin position="384"/>
        <end position="408"/>
    </location>
</feature>
<dbReference type="OrthoDB" id="2787347at2"/>
<keyword evidence="1" id="KW-0472">Membrane</keyword>
<feature type="transmembrane region" description="Helical" evidence="1">
    <location>
        <begin position="359"/>
        <end position="377"/>
    </location>
</feature>
<name>A0A0F3RUD5_9LACO</name>
<reference evidence="2 3" key="1">
    <citation type="submission" date="2015-03" db="EMBL/GenBank/DDBJ databases">
        <authorList>
            <person name="Zheng J."/>
            <person name="Ganezle M."/>
        </authorList>
    </citation>
    <scope>NUCLEOTIDE SEQUENCE [LARGE SCALE GENOMIC DNA]</scope>
    <source>
        <strain evidence="2 3">LP38</strain>
    </source>
</reference>
<dbReference type="RefSeq" id="WP_045806920.1">
    <property type="nucleotide sequence ID" value="NZ_JZCR01000009.1"/>
</dbReference>
<evidence type="ECO:0000256" key="1">
    <source>
        <dbReference type="SAM" id="Phobius"/>
    </source>
</evidence>
<comment type="caution">
    <text evidence="2">The sequence shown here is derived from an EMBL/GenBank/DDBJ whole genome shotgun (WGS) entry which is preliminary data.</text>
</comment>
<feature type="transmembrane region" description="Helical" evidence="1">
    <location>
        <begin position="216"/>
        <end position="236"/>
    </location>
</feature>
<organism evidence="2 3">
    <name type="scientific">Levilactobacillus spicheri</name>
    <dbReference type="NCBI Taxonomy" id="216463"/>
    <lineage>
        <taxon>Bacteria</taxon>
        <taxon>Bacillati</taxon>
        <taxon>Bacillota</taxon>
        <taxon>Bacilli</taxon>
        <taxon>Lactobacillales</taxon>
        <taxon>Lactobacillaceae</taxon>
        <taxon>Levilactobacillus</taxon>
    </lineage>
</organism>
<dbReference type="PATRIC" id="fig|216463.3.peg.2676"/>
<gene>
    <name evidence="2" type="ORF">VC81_04235</name>
</gene>
<sequence>MTTWLGGIAYGLGLTGYTGALRRLGVNPYLRWVTALLIQILLLYGFAMGGQLTLGIRVVTGIGWGLAVLWFLLGLFHRGQLPFVGLHLFDFWMVALGWAMAAVLARSPLVHYDNFSHWAVMVKFLYFTGHLPGAADHLISFTSYPPATALLITQFLHWTRFSEGLMLVAQFGLIWAAAYAVFAVLRDRTRALTAMILCLTIAGSLVFNVAIRLNNLLVDLVLPLLAVAALAGVFVYRRRPWLLWPHVALFTAGLLLVKNSATFYVVVLAGYALVVSWQSSRGWARVRQWGGAVVALSAGAGPFLLWQHHVQTTFTLSKHEISAQAYQHQLAGESPQMLLRIGQHFLRHVLDWHQLSTQGLLLINAVLLGAWLIIWLVNGHRNRLWATALLIDGLMLLYDVSLLGMYVLSMPYAEAILLDGIERYRASVVILGLFIGAMVLVRVIDATFYEQTFEKRDSRSFASIMSKNAYQLSTLVAGFFAVTLMYSEITGTTFTNRMNRNTLPRQLARTSRPWHHLNHRKVLVVDEQAVDVDDYYAGYVGRYYYFTDQAVGQENFMLSPAAFDRVIQHYDYVVIPEHHRTFTVLTQKVYHQHVVTGLYRVHRHALERQD</sequence>
<dbReference type="EMBL" id="JZCR01000009">
    <property type="protein sequence ID" value="KJW13219.1"/>
    <property type="molecule type" value="Genomic_DNA"/>
</dbReference>
<keyword evidence="1" id="KW-1133">Transmembrane helix</keyword>
<feature type="transmembrane region" description="Helical" evidence="1">
    <location>
        <begin position="286"/>
        <end position="306"/>
    </location>
</feature>
<dbReference type="AlphaFoldDB" id="A0A0F3RUD5"/>
<feature type="transmembrane region" description="Helical" evidence="1">
    <location>
        <begin position="248"/>
        <end position="274"/>
    </location>
</feature>
<dbReference type="Proteomes" id="UP000033491">
    <property type="component" value="Unassembled WGS sequence"/>
</dbReference>
<feature type="transmembrane region" description="Helical" evidence="1">
    <location>
        <begin position="54"/>
        <end position="77"/>
    </location>
</feature>
<protein>
    <submittedName>
        <fullName evidence="2">ABC transporter permease</fullName>
    </submittedName>
</protein>
<accession>A0A0F3RUD5</accession>